<dbReference type="InterPro" id="IPR003836">
    <property type="entry name" value="Glucokinase"/>
</dbReference>
<evidence type="ECO:0000256" key="1">
    <source>
        <dbReference type="ARBA" id="ARBA00022679"/>
    </source>
</evidence>
<keyword evidence="5" id="KW-1185">Reference proteome</keyword>
<sequence length="325" mass="35694">MTNLLCDLGGTNCRLAINTSQATEPHNFCRFANQDFDNFAQLVSAYLQDLAVGEIDMIVVALAAPIEGDCVWLTNRDWKLDRKELQQTFGAKQVYFLNDFEALGYSLAMSSRLSTDLIVRGTKSEQPAPKLVVGAGTGLNMALHSLKGEVICAEAGHSSLVTETAFDRQLQDSFIERFGRCSMERILSGSGMVEIYKMLCYNSNQCPSLKTSHEIVQAGLLSADPIVTKSCEEFVRILGRAVGDLALLTLPLSGIYLTGGITRALEMFLSKPNGGFVRSFQEKGRMSTYMGRFPIYLLKDDHVALYGCAAFIGKRESASEVTSQF</sequence>
<accession>A0A2N5XQZ1</accession>
<dbReference type="Pfam" id="PF02685">
    <property type="entry name" value="Glucokinase"/>
    <property type="match status" value="1"/>
</dbReference>
<dbReference type="SUPFAM" id="SSF53067">
    <property type="entry name" value="Actin-like ATPase domain"/>
    <property type="match status" value="1"/>
</dbReference>
<dbReference type="GO" id="GO:0005829">
    <property type="term" value="C:cytosol"/>
    <property type="evidence" value="ECO:0007669"/>
    <property type="project" value="TreeGrafter"/>
</dbReference>
<dbReference type="PANTHER" id="PTHR47690:SF1">
    <property type="entry name" value="GLUCOKINASE"/>
    <property type="match status" value="1"/>
</dbReference>
<evidence type="ECO:0000313" key="4">
    <source>
        <dbReference type="EMBL" id="PLW76857.1"/>
    </source>
</evidence>
<proteinExistence type="inferred from homology"/>
<gene>
    <name evidence="4" type="ORF">C0081_12420</name>
</gene>
<reference evidence="4 5" key="1">
    <citation type="submission" date="2018-01" db="EMBL/GenBank/DDBJ databases">
        <title>The draft genome sequence of Cohaesibacter sp. H1304.</title>
        <authorList>
            <person name="Wang N.-N."/>
            <person name="Du Z.-J."/>
        </authorList>
    </citation>
    <scope>NUCLEOTIDE SEQUENCE [LARGE SCALE GENOMIC DNA]</scope>
    <source>
        <strain evidence="4 5">H1304</strain>
    </source>
</reference>
<dbReference type="EMBL" id="PKUQ01000022">
    <property type="protein sequence ID" value="PLW76857.1"/>
    <property type="molecule type" value="Genomic_DNA"/>
</dbReference>
<organism evidence="4 5">
    <name type="scientific">Cohaesibacter celericrescens</name>
    <dbReference type="NCBI Taxonomy" id="2067669"/>
    <lineage>
        <taxon>Bacteria</taxon>
        <taxon>Pseudomonadati</taxon>
        <taxon>Pseudomonadota</taxon>
        <taxon>Alphaproteobacteria</taxon>
        <taxon>Hyphomicrobiales</taxon>
        <taxon>Cohaesibacteraceae</taxon>
    </lineage>
</organism>
<dbReference type="Proteomes" id="UP000234881">
    <property type="component" value="Unassembled WGS sequence"/>
</dbReference>
<dbReference type="PANTHER" id="PTHR47690">
    <property type="entry name" value="GLUCOKINASE"/>
    <property type="match status" value="1"/>
</dbReference>
<dbReference type="OrthoDB" id="9800595at2"/>
<keyword evidence="1" id="KW-0808">Transferase</keyword>
<dbReference type="CDD" id="cd24008">
    <property type="entry name" value="ASKHA_NBD_GLK"/>
    <property type="match status" value="1"/>
</dbReference>
<dbReference type="InterPro" id="IPR050201">
    <property type="entry name" value="Bacterial_glucokinase"/>
</dbReference>
<dbReference type="GO" id="GO:0004340">
    <property type="term" value="F:glucokinase activity"/>
    <property type="evidence" value="ECO:0007669"/>
    <property type="project" value="InterPro"/>
</dbReference>
<evidence type="ECO:0000256" key="3">
    <source>
        <dbReference type="RuleBase" id="RU004046"/>
    </source>
</evidence>
<name>A0A2N5XQZ1_9HYPH</name>
<dbReference type="InterPro" id="IPR043129">
    <property type="entry name" value="ATPase_NBD"/>
</dbReference>
<keyword evidence="2" id="KW-0418">Kinase</keyword>
<dbReference type="GO" id="GO:0005524">
    <property type="term" value="F:ATP binding"/>
    <property type="evidence" value="ECO:0007669"/>
    <property type="project" value="InterPro"/>
</dbReference>
<evidence type="ECO:0008006" key="6">
    <source>
        <dbReference type="Google" id="ProtNLM"/>
    </source>
</evidence>
<dbReference type="Gene3D" id="3.40.367.20">
    <property type="match status" value="1"/>
</dbReference>
<dbReference type="RefSeq" id="WP_101534145.1">
    <property type="nucleotide sequence ID" value="NZ_PKUQ01000022.1"/>
</dbReference>
<evidence type="ECO:0000313" key="5">
    <source>
        <dbReference type="Proteomes" id="UP000234881"/>
    </source>
</evidence>
<protein>
    <recommendedName>
        <fullName evidence="6">Glucokinase</fullName>
    </recommendedName>
</protein>
<dbReference type="AlphaFoldDB" id="A0A2N5XQZ1"/>
<dbReference type="GO" id="GO:0005536">
    <property type="term" value="F:D-glucose binding"/>
    <property type="evidence" value="ECO:0007669"/>
    <property type="project" value="InterPro"/>
</dbReference>
<comment type="caution">
    <text evidence="4">The sequence shown here is derived from an EMBL/GenBank/DDBJ whole genome shotgun (WGS) entry which is preliminary data.</text>
</comment>
<evidence type="ECO:0000256" key="2">
    <source>
        <dbReference type="ARBA" id="ARBA00022777"/>
    </source>
</evidence>
<dbReference type="Gene3D" id="3.30.420.40">
    <property type="match status" value="1"/>
</dbReference>
<comment type="similarity">
    <text evidence="3">Belongs to the bacterial glucokinase family.</text>
</comment>
<dbReference type="GO" id="GO:0006096">
    <property type="term" value="P:glycolytic process"/>
    <property type="evidence" value="ECO:0007669"/>
    <property type="project" value="InterPro"/>
</dbReference>